<dbReference type="Proteomes" id="UP000243525">
    <property type="component" value="Unassembled WGS sequence"/>
</dbReference>
<keyword evidence="5" id="KW-1185">Reference proteome</keyword>
<dbReference type="AlphaFoldDB" id="A0A2T5C3X4"/>
<dbReference type="EMBL" id="QAAD01000004">
    <property type="protein sequence ID" value="PTN09510.1"/>
    <property type="molecule type" value="Genomic_DNA"/>
</dbReference>
<dbReference type="Gene3D" id="3.40.1390.20">
    <property type="entry name" value="HprK N-terminal domain-like"/>
    <property type="match status" value="1"/>
</dbReference>
<dbReference type="InterPro" id="IPR000644">
    <property type="entry name" value="CBS_dom"/>
</dbReference>
<evidence type="ECO:0000313" key="4">
    <source>
        <dbReference type="EMBL" id="PTN09510.1"/>
    </source>
</evidence>
<dbReference type="RefSeq" id="WP_146161433.1">
    <property type="nucleotide sequence ID" value="NZ_OY782574.1"/>
</dbReference>
<evidence type="ECO:0000259" key="3">
    <source>
        <dbReference type="PROSITE" id="PS51371"/>
    </source>
</evidence>
<proteinExistence type="predicted"/>
<evidence type="ECO:0000256" key="2">
    <source>
        <dbReference type="PROSITE-ProRule" id="PRU00703"/>
    </source>
</evidence>
<comment type="caution">
    <text evidence="4">The sequence shown here is derived from an EMBL/GenBank/DDBJ whole genome shotgun (WGS) entry which is preliminary data.</text>
</comment>
<accession>A0A2T5C3X4</accession>
<comment type="subunit">
    <text evidence="1">Homohexamer.</text>
</comment>
<dbReference type="Pfam" id="PF00571">
    <property type="entry name" value="CBS"/>
    <property type="match status" value="2"/>
</dbReference>
<dbReference type="InterPro" id="IPR046342">
    <property type="entry name" value="CBS_dom_sf"/>
</dbReference>
<keyword evidence="2" id="KW-0129">CBS domain</keyword>
<feature type="domain" description="CBS" evidence="3">
    <location>
        <begin position="65"/>
        <end position="126"/>
    </location>
</feature>
<organism evidence="4 5">
    <name type="scientific">Mangrovibacterium marinum</name>
    <dbReference type="NCBI Taxonomy" id="1639118"/>
    <lineage>
        <taxon>Bacteria</taxon>
        <taxon>Pseudomonadati</taxon>
        <taxon>Bacteroidota</taxon>
        <taxon>Bacteroidia</taxon>
        <taxon>Marinilabiliales</taxon>
        <taxon>Prolixibacteraceae</taxon>
        <taxon>Mangrovibacterium</taxon>
    </lineage>
</organism>
<evidence type="ECO:0000313" key="5">
    <source>
        <dbReference type="Proteomes" id="UP000243525"/>
    </source>
</evidence>
<dbReference type="InterPro" id="IPR028979">
    <property type="entry name" value="Ser_kin/Pase_Hpr-like_N_sf"/>
</dbReference>
<dbReference type="OrthoDB" id="1523762at2"/>
<evidence type="ECO:0000256" key="1">
    <source>
        <dbReference type="ARBA" id="ARBA00011643"/>
    </source>
</evidence>
<protein>
    <submittedName>
        <fullName evidence="4">CBS domain-containing protein</fullName>
    </submittedName>
</protein>
<reference evidence="4 5" key="1">
    <citation type="submission" date="2018-04" db="EMBL/GenBank/DDBJ databases">
        <title>Genomic Encyclopedia of Archaeal and Bacterial Type Strains, Phase II (KMG-II): from individual species to whole genera.</title>
        <authorList>
            <person name="Goeker M."/>
        </authorList>
    </citation>
    <scope>NUCLEOTIDE SEQUENCE [LARGE SCALE GENOMIC DNA]</scope>
    <source>
        <strain evidence="4 5">DSM 28823</strain>
    </source>
</reference>
<dbReference type="SUPFAM" id="SSF54631">
    <property type="entry name" value="CBS-domain pair"/>
    <property type="match status" value="1"/>
</dbReference>
<gene>
    <name evidence="4" type="ORF">C8N47_10455</name>
</gene>
<dbReference type="Gene3D" id="3.10.580.10">
    <property type="entry name" value="CBS-domain"/>
    <property type="match status" value="2"/>
</dbReference>
<dbReference type="PROSITE" id="PS51371">
    <property type="entry name" value="CBS"/>
    <property type="match status" value="1"/>
</dbReference>
<sequence>MKELLARELISDVIPSLRLTDNGQKALNWMEIFRISHLPIVDDHRYIGLISDKTIYDLDLNEVEMADCCDNLLQPHVHRNQHIYEVVSIVSEMKLSLVPVLDDDHQYLGVISATDLAHKFADLVAVKEPGGVIVLELNPIDYSLSEIARIVEGNDAKILSFYVSRAENANQLLVTLKVNQMDLSGIIQTFVRFDYTIRSVFMDESILKNMYDDRFELLMKYMNI</sequence>
<name>A0A2T5C3X4_9BACT</name>